<gene>
    <name evidence="14" type="primary">LOC106811473</name>
</gene>
<comment type="subcellular location">
    <subcellularLocation>
        <location evidence="1">Nucleus</location>
    </subcellularLocation>
</comment>
<keyword evidence="14" id="KW-0067">ATP-binding</keyword>
<keyword evidence="5" id="KW-0269">Exonuclease</keyword>
<evidence type="ECO:0000256" key="9">
    <source>
        <dbReference type="ARBA" id="ARBA00040531"/>
    </source>
</evidence>
<dbReference type="GeneID" id="106811473"/>
<keyword evidence="4" id="KW-0378">Hydrolase</keyword>
<evidence type="ECO:0000256" key="2">
    <source>
        <dbReference type="ARBA" id="ARBA00022722"/>
    </source>
</evidence>
<evidence type="ECO:0000256" key="6">
    <source>
        <dbReference type="ARBA" id="ARBA00022842"/>
    </source>
</evidence>
<reference evidence="14" key="1">
    <citation type="submission" date="2025-08" db="UniProtKB">
        <authorList>
            <consortium name="RefSeq"/>
        </authorList>
    </citation>
    <scope>IDENTIFICATION</scope>
</reference>
<evidence type="ECO:0000256" key="4">
    <source>
        <dbReference type="ARBA" id="ARBA00022801"/>
    </source>
</evidence>
<evidence type="ECO:0000256" key="8">
    <source>
        <dbReference type="ARBA" id="ARBA00037949"/>
    </source>
</evidence>
<dbReference type="Pfam" id="PF01612">
    <property type="entry name" value="DNA_pol_A_exo1"/>
    <property type="match status" value="1"/>
</dbReference>
<keyword evidence="14" id="KW-0547">Nucleotide-binding</keyword>
<protein>
    <recommendedName>
        <fullName evidence="9">3'-5' exonuclease</fullName>
    </recommendedName>
    <alternativeName>
        <fullName evidence="10">Werner Syndrome-like exonuclease</fullName>
    </alternativeName>
</protein>
<dbReference type="GO" id="GO:0004386">
    <property type="term" value="F:helicase activity"/>
    <property type="evidence" value="ECO:0007669"/>
    <property type="project" value="UniProtKB-KW"/>
</dbReference>
<dbReference type="InterPro" id="IPR036397">
    <property type="entry name" value="RNaseH_sf"/>
</dbReference>
<keyword evidence="3" id="KW-0479">Metal-binding</keyword>
<keyword evidence="14" id="KW-0347">Helicase</keyword>
<evidence type="ECO:0000256" key="1">
    <source>
        <dbReference type="ARBA" id="ARBA00004123"/>
    </source>
</evidence>
<evidence type="ECO:0000256" key="11">
    <source>
        <dbReference type="ARBA" id="ARBA00045901"/>
    </source>
</evidence>
<evidence type="ECO:0000313" key="14">
    <source>
        <dbReference type="RefSeq" id="XP_014670596.1"/>
    </source>
</evidence>
<keyword evidence="13" id="KW-1185">Reference proteome</keyword>
<sequence length="246" mass="27934">MSKNVSSETAARKRKLPSWLIAGYQNDEANPRSFACLQKQQEAKLPFLKFPGNIIYSHNESDCNSLCENIRQEVERLPEARPAGVDIEWPVSYNRGQQDKTAVLQICTSLDTCFVFHLSCMQGLSTELRKLLDCDKLIKVGLGIHGDLWKLERDFDLSAKRIIESSTTDLTTFANTVLNSAENWSLDRLSQHVLKRRLVKDSDVRMSDWRGFPLSSTQLSYAAIDAYASLLIYLELQKMEKSNGSH</sequence>
<dbReference type="CDD" id="cd06141">
    <property type="entry name" value="WRN_exo"/>
    <property type="match status" value="1"/>
</dbReference>
<comment type="similarity">
    <text evidence="8">Belongs to the WRNexo family.</text>
</comment>
<accession>A0ABM1EEH5</accession>
<evidence type="ECO:0000256" key="10">
    <source>
        <dbReference type="ARBA" id="ARBA00042761"/>
    </source>
</evidence>
<dbReference type="PANTHER" id="PTHR13620">
    <property type="entry name" value="3-5 EXONUCLEASE"/>
    <property type="match status" value="1"/>
</dbReference>
<keyword evidence="2" id="KW-0540">Nuclease</keyword>
<evidence type="ECO:0000256" key="5">
    <source>
        <dbReference type="ARBA" id="ARBA00022839"/>
    </source>
</evidence>
<dbReference type="InterPro" id="IPR002562">
    <property type="entry name" value="3'-5'_exonuclease_dom"/>
</dbReference>
<keyword evidence="6" id="KW-0460">Magnesium</keyword>
<evidence type="ECO:0000313" key="13">
    <source>
        <dbReference type="Proteomes" id="UP000695022"/>
    </source>
</evidence>
<dbReference type="SUPFAM" id="SSF53098">
    <property type="entry name" value="Ribonuclease H-like"/>
    <property type="match status" value="1"/>
</dbReference>
<name>A0ABM1EEH5_PRICU</name>
<feature type="domain" description="3'-5' exonuclease" evidence="12">
    <location>
        <begin position="54"/>
        <end position="241"/>
    </location>
</feature>
<proteinExistence type="inferred from homology"/>
<dbReference type="PANTHER" id="PTHR13620:SF109">
    <property type="entry name" value="3'-5' EXONUCLEASE"/>
    <property type="match status" value="1"/>
</dbReference>
<dbReference type="RefSeq" id="XP_014670596.1">
    <property type="nucleotide sequence ID" value="XM_014815110.1"/>
</dbReference>
<dbReference type="SMART" id="SM00474">
    <property type="entry name" value="35EXOc"/>
    <property type="match status" value="1"/>
</dbReference>
<evidence type="ECO:0000259" key="12">
    <source>
        <dbReference type="SMART" id="SM00474"/>
    </source>
</evidence>
<keyword evidence="7" id="KW-0539">Nucleus</keyword>
<dbReference type="InterPro" id="IPR051132">
    <property type="entry name" value="3-5_Exonuclease_domain"/>
</dbReference>
<dbReference type="Proteomes" id="UP000695022">
    <property type="component" value="Unplaced"/>
</dbReference>
<evidence type="ECO:0000256" key="7">
    <source>
        <dbReference type="ARBA" id="ARBA00023242"/>
    </source>
</evidence>
<dbReference type="InterPro" id="IPR012337">
    <property type="entry name" value="RNaseH-like_sf"/>
</dbReference>
<dbReference type="Gene3D" id="3.30.420.10">
    <property type="entry name" value="Ribonuclease H-like superfamily/Ribonuclease H"/>
    <property type="match status" value="1"/>
</dbReference>
<organism evidence="13 14">
    <name type="scientific">Priapulus caudatus</name>
    <name type="common">Priapulid worm</name>
    <dbReference type="NCBI Taxonomy" id="37621"/>
    <lineage>
        <taxon>Eukaryota</taxon>
        <taxon>Metazoa</taxon>
        <taxon>Ecdysozoa</taxon>
        <taxon>Scalidophora</taxon>
        <taxon>Priapulida</taxon>
        <taxon>Priapulimorpha</taxon>
        <taxon>Priapulimorphida</taxon>
        <taxon>Priapulidae</taxon>
        <taxon>Priapulus</taxon>
    </lineage>
</organism>
<evidence type="ECO:0000256" key="3">
    <source>
        <dbReference type="ARBA" id="ARBA00022723"/>
    </source>
</evidence>
<comment type="function">
    <text evidence="11">Has exonuclease activity on both single-stranded and duplex templates bearing overhangs, but not blunt ended duplex DNA, and cleaves in a 3'-5' direction. Essential for the formation of DNA replication focal centers. Has an important role in maintaining genome stability.</text>
</comment>